<dbReference type="InterPro" id="IPR002156">
    <property type="entry name" value="RNaseH_domain"/>
</dbReference>
<evidence type="ECO:0000313" key="5">
    <source>
        <dbReference type="Proteomes" id="UP000233551"/>
    </source>
</evidence>
<dbReference type="PROSITE" id="PS50174">
    <property type="entry name" value="G_PATCH"/>
    <property type="match status" value="1"/>
</dbReference>
<feature type="compositionally biased region" description="Basic residues" evidence="2">
    <location>
        <begin position="397"/>
        <end position="406"/>
    </location>
</feature>
<dbReference type="CDD" id="cd09279">
    <property type="entry name" value="RNase_HI_like"/>
    <property type="match status" value="1"/>
</dbReference>
<dbReference type="Gene3D" id="3.10.10.10">
    <property type="entry name" value="HIV Type 1 Reverse Transcriptase, subunit A, domain 1"/>
    <property type="match status" value="1"/>
</dbReference>
<gene>
    <name evidence="4" type="ORF">CRG98_018331</name>
</gene>
<evidence type="ECO:0000259" key="3">
    <source>
        <dbReference type="PROSITE" id="PS50174"/>
    </source>
</evidence>
<keyword evidence="1" id="KW-0175">Coiled coil</keyword>
<dbReference type="InterPro" id="IPR000467">
    <property type="entry name" value="G_patch_dom"/>
</dbReference>
<dbReference type="InterPro" id="IPR043502">
    <property type="entry name" value="DNA/RNA_pol_sf"/>
</dbReference>
<feature type="region of interest" description="Disordered" evidence="2">
    <location>
        <begin position="253"/>
        <end position="282"/>
    </location>
</feature>
<feature type="region of interest" description="Disordered" evidence="2">
    <location>
        <begin position="718"/>
        <end position="774"/>
    </location>
</feature>
<dbReference type="Pfam" id="PF13456">
    <property type="entry name" value="RVT_3"/>
    <property type="match status" value="1"/>
</dbReference>
<name>A0A2I0JY50_PUNGR</name>
<dbReference type="InterPro" id="IPR036397">
    <property type="entry name" value="RNaseH_sf"/>
</dbReference>
<protein>
    <recommendedName>
        <fullName evidence="3">G-patch domain-containing protein</fullName>
    </recommendedName>
</protein>
<dbReference type="PANTHER" id="PTHR48475">
    <property type="entry name" value="RIBONUCLEASE H"/>
    <property type="match status" value="1"/>
</dbReference>
<dbReference type="Proteomes" id="UP000233551">
    <property type="component" value="Unassembled WGS sequence"/>
</dbReference>
<dbReference type="STRING" id="22663.A0A2I0JY50"/>
<feature type="region of interest" description="Disordered" evidence="2">
    <location>
        <begin position="320"/>
        <end position="355"/>
    </location>
</feature>
<dbReference type="Gene3D" id="3.30.420.10">
    <property type="entry name" value="Ribonuclease H-like superfamily/Ribonuclease H"/>
    <property type="match status" value="1"/>
</dbReference>
<sequence length="1723" mass="192137">MDRPTPGLRLEAITSPRQDIMRTWRTLRPVDHAFIRGIIGDMVMFAETPVDWIFLRAATEFWDPEHARDACHGFLLLVFGTLLFPYSPNLIDGAIAQVVLQAVGSHSYVEALLAETVRSLDYVREVRHGRIRGSPYLLQIWLLAHVRPFCSSHPFSYITDERSLIERLTLLTPSRFLWVARWNPGGPMITGCPEIVGVPLLSHLGSTLIFPGRIREIRRQQDVSTIQRLYSPEHPTDEERAFSATSAYVARFYPQGSTPPQRSQATQTPRATSSLAPEAESSIQAAMHAELRAIREERDRLRCELVDSRAEVITTGVAPLSDWSTSQNGGRRSSRHLRGSQPAGSGPFSTTSNARSAASDSCRHALGVLGCPSYASLAPDVFRSTPCTGLTDVLRLRRPSPHRGTRGHGPTADPTPWVRPTQAPENMEVPVPPTLHTSVAHLFTISYPPPPAPTAVPLPPARFLSSEQVLPAPPPISIPVLATAYMTPPQMVFPAPSAPVPTHLQAMELPPYPSLQPHVGLSYQEPPPINTTFHEPGTPTHAAPFASLTHFFPEADAEQERRLTIQALQAGDARPDTRYGDCSLFPGMRLPPKFKDSLSGSALDWFMSLKAEDIPTWEDLSRKFIDQYRYCAEAPPTLLELSTKEMAWGQRFEKYATKWRAQAAKHIPPISEAHQIQLFHSTLRGVYYSHLLAHTSSFSDLIEAGKKLDLGIKLGRMEDPASKGEESSKKTPTTLSSSGGKRGKEVSVNAVNTAHQTPQPYSGPQAGGTQSRPRKQYTPLLAPLSHIYRQLLAGNQIQPISPGSNFDPSTQDQSKHCEYHQGAPGHTLDNCWRLRDEIQRRIDSNRLTFNAVRPPNVQANPLPDHRPSSGPSINMIAVCVSRRDENAQDDLLPFVIDYTPGEPIVEFTGHVPSPAPLFVDIPARELYSNSKVPWTYERSIGSVEQQFSVMGVTRSGRIYENPVTEEEAEAFMKIVKASEYKVVDQIAKSPAHISLLALLLCSEPHREALLRVLTAAQVPKGMSPNRIEETVGSIFANTISFSDDELPSEDERGPKSSPPKQNRCPSLRRFTQGGERGDRPPHRCWPVLVQHHIPGARHPECVQPVAREALDHLAGAVSSSLHQRLKFIVEERLITVKGEEDYAIYKETAVLLRNHYIPGTGLRARGQGISRPIEVEEYKHRRGLGFRSSCHEMIEARRGHHLHRLAAHYGRLNRGSPVPPLSHSFPGPSHTIEGTLDGPSSDSDDTPAAPSAVYAVTEELPSGVHIHLPQENEELDNWTSVPRYSAVIADVQVPEIEESLHRLEDHQITSVEPTVEINVGTEEKPRTLKIGTALDPTQRTWMIDFLKEYQEVFAWSYANMPGLDPSIVEHFLPLDTKKFLPKRQQLRRQRASLLLRIKEEVVKQINAGFLEVCNYSEWVANIVPVEKKDGRVRVCVDYRDLNKASPKDNFPLPHIDVLVRGFLGRLNYIARFIANLTDKCQPLFRLLRKNAAMEWDHECQKAFDTIKAYLIRPPILVPPVPNRPLILYLTAIADHLAEFPTDDDTPINTDFPDEGIFQVDEEKEEPMWKMYFDRAVNSMGSGVGAVLISPNGRHYPVAAKVDFSCTNNVAGYEACILGLRAAIDFKVKELEVFGDSMLTIFQTMRQWKTKDAKLVPYHEYLEELAKNFEKISFTYTPGAKNQFADALASMANISEGNIVEPLEIEVAKGLAYCNAIEASEAKP</sequence>
<dbReference type="Pfam" id="PF24924">
    <property type="entry name" value="DUF7745"/>
    <property type="match status" value="1"/>
</dbReference>
<dbReference type="GO" id="GO:0003676">
    <property type="term" value="F:nucleic acid binding"/>
    <property type="evidence" value="ECO:0007669"/>
    <property type="project" value="InterPro"/>
</dbReference>
<dbReference type="PANTHER" id="PTHR48475:SF1">
    <property type="entry name" value="RNASE H TYPE-1 DOMAIN-CONTAINING PROTEIN"/>
    <property type="match status" value="1"/>
</dbReference>
<feature type="region of interest" description="Disordered" evidence="2">
    <location>
        <begin position="397"/>
        <end position="422"/>
    </location>
</feature>
<organism evidence="4 5">
    <name type="scientific">Punica granatum</name>
    <name type="common">Pomegranate</name>
    <dbReference type="NCBI Taxonomy" id="22663"/>
    <lineage>
        <taxon>Eukaryota</taxon>
        <taxon>Viridiplantae</taxon>
        <taxon>Streptophyta</taxon>
        <taxon>Embryophyta</taxon>
        <taxon>Tracheophyta</taxon>
        <taxon>Spermatophyta</taxon>
        <taxon>Magnoliopsida</taxon>
        <taxon>eudicotyledons</taxon>
        <taxon>Gunneridae</taxon>
        <taxon>Pentapetalae</taxon>
        <taxon>rosids</taxon>
        <taxon>malvids</taxon>
        <taxon>Myrtales</taxon>
        <taxon>Lythraceae</taxon>
        <taxon>Punica</taxon>
    </lineage>
</organism>
<feature type="compositionally biased region" description="Basic and acidic residues" evidence="2">
    <location>
        <begin position="718"/>
        <end position="729"/>
    </location>
</feature>
<accession>A0A2I0JY50</accession>
<feature type="region of interest" description="Disordered" evidence="2">
    <location>
        <begin position="1217"/>
        <end position="1250"/>
    </location>
</feature>
<dbReference type="EMBL" id="PGOL01001058">
    <property type="protein sequence ID" value="PKI61267.1"/>
    <property type="molecule type" value="Genomic_DNA"/>
</dbReference>
<feature type="compositionally biased region" description="Low complexity" evidence="2">
    <location>
        <begin position="730"/>
        <end position="739"/>
    </location>
</feature>
<dbReference type="GO" id="GO:0004523">
    <property type="term" value="F:RNA-DNA hybrid ribonuclease activity"/>
    <property type="evidence" value="ECO:0007669"/>
    <property type="project" value="InterPro"/>
</dbReference>
<evidence type="ECO:0000313" key="4">
    <source>
        <dbReference type="EMBL" id="PKI61267.1"/>
    </source>
</evidence>
<proteinExistence type="predicted"/>
<dbReference type="InterPro" id="IPR056647">
    <property type="entry name" value="DUF7745"/>
</dbReference>
<feature type="compositionally biased region" description="Polar residues" evidence="2">
    <location>
        <begin position="749"/>
        <end position="771"/>
    </location>
</feature>
<feature type="coiled-coil region" evidence="1">
    <location>
        <begin position="284"/>
        <end position="311"/>
    </location>
</feature>
<dbReference type="InterPro" id="IPR012337">
    <property type="entry name" value="RNaseH-like_sf"/>
</dbReference>
<comment type="caution">
    <text evidence="4">The sequence shown here is derived from an EMBL/GenBank/DDBJ whole genome shotgun (WGS) entry which is preliminary data.</text>
</comment>
<feature type="non-terminal residue" evidence="4">
    <location>
        <position position="1723"/>
    </location>
</feature>
<reference evidence="4 5" key="1">
    <citation type="submission" date="2017-11" db="EMBL/GenBank/DDBJ databases">
        <title>De-novo sequencing of pomegranate (Punica granatum L.) genome.</title>
        <authorList>
            <person name="Akparov Z."/>
            <person name="Amiraslanov A."/>
            <person name="Hajiyeva S."/>
            <person name="Abbasov M."/>
            <person name="Kaur K."/>
            <person name="Hamwieh A."/>
            <person name="Solovyev V."/>
            <person name="Salamov A."/>
            <person name="Braich B."/>
            <person name="Kosarev P."/>
            <person name="Mahmoud A."/>
            <person name="Hajiyev E."/>
            <person name="Babayeva S."/>
            <person name="Izzatullayeva V."/>
            <person name="Mammadov A."/>
            <person name="Mammadov A."/>
            <person name="Sharifova S."/>
            <person name="Ojaghi J."/>
            <person name="Eynullazada K."/>
            <person name="Bayramov B."/>
            <person name="Abdulazimova A."/>
            <person name="Shahmuradov I."/>
        </authorList>
    </citation>
    <scope>NUCLEOTIDE SEQUENCE [LARGE SCALE GENOMIC DNA]</scope>
    <source>
        <strain evidence="5">cv. AG2017</strain>
        <tissue evidence="4">Leaf</tissue>
    </source>
</reference>
<feature type="compositionally biased region" description="Polar residues" evidence="2">
    <location>
        <begin position="255"/>
        <end position="275"/>
    </location>
</feature>
<dbReference type="SUPFAM" id="SSF53098">
    <property type="entry name" value="Ribonuclease H-like"/>
    <property type="match status" value="1"/>
</dbReference>
<feature type="domain" description="G-patch" evidence="3">
    <location>
        <begin position="1150"/>
        <end position="1189"/>
    </location>
</feature>
<evidence type="ECO:0000256" key="1">
    <source>
        <dbReference type="SAM" id="Coils"/>
    </source>
</evidence>
<feature type="region of interest" description="Disordered" evidence="2">
    <location>
        <begin position="1043"/>
        <end position="1082"/>
    </location>
</feature>
<dbReference type="SUPFAM" id="SSF56672">
    <property type="entry name" value="DNA/RNA polymerases"/>
    <property type="match status" value="1"/>
</dbReference>
<keyword evidence="5" id="KW-1185">Reference proteome</keyword>
<evidence type="ECO:0000256" key="2">
    <source>
        <dbReference type="SAM" id="MobiDB-lite"/>
    </source>
</evidence>